<dbReference type="AlphaFoldDB" id="A0A1G5SD65"/>
<evidence type="ECO:0000313" key="2">
    <source>
        <dbReference type="Proteomes" id="UP000198729"/>
    </source>
</evidence>
<dbReference type="Proteomes" id="UP000198729">
    <property type="component" value="Unassembled WGS sequence"/>
</dbReference>
<dbReference type="STRING" id="51642.NSMM_150107"/>
<organism evidence="1 2">
    <name type="scientific">Nitrosomonas mobilis</name>
    <dbReference type="NCBI Taxonomy" id="51642"/>
    <lineage>
        <taxon>Bacteria</taxon>
        <taxon>Pseudomonadati</taxon>
        <taxon>Pseudomonadota</taxon>
        <taxon>Betaproteobacteria</taxon>
        <taxon>Nitrosomonadales</taxon>
        <taxon>Nitrosomonadaceae</taxon>
        <taxon>Nitrosomonas</taxon>
    </lineage>
</organism>
<keyword evidence="2" id="KW-1185">Reference proteome</keyword>
<accession>A0A1G5SD65</accession>
<name>A0A1G5SD65_9PROT</name>
<gene>
    <name evidence="1" type="ORF">NSMM_150107</name>
</gene>
<protein>
    <submittedName>
        <fullName evidence="1">Uncharacterized protein</fullName>
    </submittedName>
</protein>
<evidence type="ECO:0000313" key="1">
    <source>
        <dbReference type="EMBL" id="SCZ84369.1"/>
    </source>
</evidence>
<dbReference type="EMBL" id="FMWO01000020">
    <property type="protein sequence ID" value="SCZ84369.1"/>
    <property type="molecule type" value="Genomic_DNA"/>
</dbReference>
<reference evidence="1 2" key="1">
    <citation type="submission" date="2016-10" db="EMBL/GenBank/DDBJ databases">
        <authorList>
            <person name="de Groot N.N."/>
        </authorList>
    </citation>
    <scope>NUCLEOTIDE SEQUENCE [LARGE SCALE GENOMIC DNA]</scope>
    <source>
        <strain evidence="1">1</strain>
    </source>
</reference>
<sequence length="47" mass="5115">MKLKLTLAHLESLLLRACDDHAPICFEAQATKMSTSSSFAKVQKPPG</sequence>
<proteinExistence type="predicted"/>